<proteinExistence type="predicted"/>
<accession>A0ABT6EU42</accession>
<evidence type="ECO:0000313" key="2">
    <source>
        <dbReference type="Proteomes" id="UP001154265"/>
    </source>
</evidence>
<keyword evidence="2" id="KW-1185">Reference proteome</keyword>
<dbReference type="EMBL" id="JAKKUT010000001">
    <property type="protein sequence ID" value="MDG2989417.1"/>
    <property type="molecule type" value="Genomic_DNA"/>
</dbReference>
<organism evidence="1 2">
    <name type="scientific">Candidatus Synechococcus calcipolaris G9</name>
    <dbReference type="NCBI Taxonomy" id="1497997"/>
    <lineage>
        <taxon>Bacteria</taxon>
        <taxon>Bacillati</taxon>
        <taxon>Cyanobacteriota</taxon>
        <taxon>Cyanophyceae</taxon>
        <taxon>Synechococcales</taxon>
        <taxon>Synechococcaceae</taxon>
        <taxon>Synechococcus</taxon>
    </lineage>
</organism>
<evidence type="ECO:0000313" key="1">
    <source>
        <dbReference type="EMBL" id="MDG2989417.1"/>
    </source>
</evidence>
<reference evidence="1" key="2">
    <citation type="submission" date="2022-01" db="EMBL/GenBank/DDBJ databases">
        <authorList>
            <person name="Zivanovic Y."/>
            <person name="Moreira D."/>
            <person name="Lopez-Garcia P."/>
        </authorList>
    </citation>
    <scope>NUCLEOTIDE SEQUENCE</scope>
    <source>
        <strain evidence="1">G9</strain>
    </source>
</reference>
<gene>
    <name evidence="1" type="ORF">L3556_00500</name>
</gene>
<dbReference type="Proteomes" id="UP001154265">
    <property type="component" value="Unassembled WGS sequence"/>
</dbReference>
<sequence>MSTSSSKSSLKNQSKLEFKEHLLARRLSRLPKEILVKFWEQDLDFSKIKSRDEIVSRVIFEYQIKNKNFEFVGKFKNFLRDAVLTAREADYLISLADPSSIVDWVRSWENNRFMGQNYTFYLHAIVELNQKYLEVNQPRSKGKESQTKIKQVSFPSQAIFLVGSRQEKKEELNGLEVVSFHPTTEFEIIIRKDLDILEIRGPYQVVRDFVSTAILDNDNPFSAARSYFIGEAEDAKKSLVKPIRQIVKIDSLKRALDGAYKRIASPFPGIKASMFEATLEDLRDLDEETNPEAKAILKELVKNPVKGNISFSYEQKKYSFSITKTGGLFFREYVPEEVVTYIVYLIKLSDNIQDGTQSG</sequence>
<name>A0ABT6EU42_9SYNE</name>
<reference evidence="1" key="1">
    <citation type="journal article" date="2022" name="Genome Biol. Evol.">
        <title>A New Gene Family Diagnostic for Intracellular Biomineralization of Amorphous Ca Carbonates by Cyanobacteria.</title>
        <authorList>
            <person name="Benzerara K."/>
            <person name="Duprat E."/>
            <person name="Bitard-Feildel T."/>
            <person name="Caumes G."/>
            <person name="Cassier-Chauvat C."/>
            <person name="Chauvat F."/>
            <person name="Dezi M."/>
            <person name="Diop S.I."/>
            <person name="Gaschignard G."/>
            <person name="Gorgen S."/>
            <person name="Gugger M."/>
            <person name="Lopez-Garcia P."/>
            <person name="Millet M."/>
            <person name="Skouri-Panet F."/>
            <person name="Moreira D."/>
            <person name="Callebaut I."/>
        </authorList>
    </citation>
    <scope>NUCLEOTIDE SEQUENCE</scope>
    <source>
        <strain evidence="1">G9</strain>
    </source>
</reference>
<comment type="caution">
    <text evidence="1">The sequence shown here is derived from an EMBL/GenBank/DDBJ whole genome shotgun (WGS) entry which is preliminary data.</text>
</comment>
<dbReference type="RefSeq" id="WP_277865342.1">
    <property type="nucleotide sequence ID" value="NZ_JAKKUT010000001.1"/>
</dbReference>
<protein>
    <submittedName>
        <fullName evidence="1">Uncharacterized protein</fullName>
    </submittedName>
</protein>